<sequence>MGIVDGVKSASLFGKLAFFMLAVALLFVYIAFATTGWGENDTGKHWGLWRICGNNVYSPGCTQVDGWAVDWYAAVQALAIFGFVGINVAFLLVCLLLFTSQCGGNKEVSMGAAIVCIVTGALLLIGCIVFGAEFDDLFIDKNLVKHKLSYSFGLAIVASLLEIVSGVLLLLEGLGKGTSPSG</sequence>
<dbReference type="PANTHER" id="PTHR10671">
    <property type="entry name" value="EPITHELIAL MEMBRANE PROTEIN-RELATED"/>
    <property type="match status" value="1"/>
</dbReference>
<keyword evidence="4 5" id="KW-0472">Membrane</keyword>
<proteinExistence type="predicted"/>
<gene>
    <name evidence="6" type="ORF">KP79_PYT10825</name>
</gene>
<keyword evidence="2 5" id="KW-0812">Transmembrane</keyword>
<feature type="transmembrane region" description="Helical" evidence="5">
    <location>
        <begin position="152"/>
        <end position="171"/>
    </location>
</feature>
<name>A0A210QW93_MIZYE</name>
<dbReference type="EMBL" id="NEDP02001556">
    <property type="protein sequence ID" value="OWF52974.1"/>
    <property type="molecule type" value="Genomic_DNA"/>
</dbReference>
<evidence type="ECO:0000256" key="2">
    <source>
        <dbReference type="ARBA" id="ARBA00022692"/>
    </source>
</evidence>
<organism evidence="6 7">
    <name type="scientific">Mizuhopecten yessoensis</name>
    <name type="common">Japanese scallop</name>
    <name type="synonym">Patinopecten yessoensis</name>
    <dbReference type="NCBI Taxonomy" id="6573"/>
    <lineage>
        <taxon>Eukaryota</taxon>
        <taxon>Metazoa</taxon>
        <taxon>Spiralia</taxon>
        <taxon>Lophotrochozoa</taxon>
        <taxon>Mollusca</taxon>
        <taxon>Bivalvia</taxon>
        <taxon>Autobranchia</taxon>
        <taxon>Pteriomorphia</taxon>
        <taxon>Pectinida</taxon>
        <taxon>Pectinoidea</taxon>
        <taxon>Pectinidae</taxon>
        <taxon>Mizuhopecten</taxon>
    </lineage>
</organism>
<comment type="caution">
    <text evidence="6">The sequence shown here is derived from an EMBL/GenBank/DDBJ whole genome shotgun (WGS) entry which is preliminary data.</text>
</comment>
<evidence type="ECO:0000313" key="6">
    <source>
        <dbReference type="EMBL" id="OWF52974.1"/>
    </source>
</evidence>
<dbReference type="AlphaFoldDB" id="A0A210QW93"/>
<accession>A0A210QW93</accession>
<dbReference type="Gene3D" id="1.20.140.150">
    <property type="match status" value="1"/>
</dbReference>
<evidence type="ECO:0000313" key="7">
    <source>
        <dbReference type="Proteomes" id="UP000242188"/>
    </source>
</evidence>
<evidence type="ECO:0000256" key="4">
    <source>
        <dbReference type="ARBA" id="ARBA00023136"/>
    </source>
</evidence>
<dbReference type="GO" id="GO:0005886">
    <property type="term" value="C:plasma membrane"/>
    <property type="evidence" value="ECO:0007669"/>
    <property type="project" value="TreeGrafter"/>
</dbReference>
<protein>
    <submittedName>
        <fullName evidence="6">Uncharacterized protein</fullName>
    </submittedName>
</protein>
<evidence type="ECO:0000256" key="3">
    <source>
        <dbReference type="ARBA" id="ARBA00022989"/>
    </source>
</evidence>
<dbReference type="InterPro" id="IPR004031">
    <property type="entry name" value="PMP22/EMP/MP20/Claudin"/>
</dbReference>
<keyword evidence="7" id="KW-1185">Reference proteome</keyword>
<dbReference type="OrthoDB" id="6152343at2759"/>
<feature type="transmembrane region" description="Helical" evidence="5">
    <location>
        <begin position="12"/>
        <end position="32"/>
    </location>
</feature>
<keyword evidence="3 5" id="KW-1133">Transmembrane helix</keyword>
<evidence type="ECO:0000256" key="5">
    <source>
        <dbReference type="SAM" id="Phobius"/>
    </source>
</evidence>
<dbReference type="PANTHER" id="PTHR10671:SF108">
    <property type="entry name" value="CLAUDIN FAMILY PROTEIN-RELATED"/>
    <property type="match status" value="1"/>
</dbReference>
<reference evidence="6 7" key="1">
    <citation type="journal article" date="2017" name="Nat. Ecol. Evol.">
        <title>Scallop genome provides insights into evolution of bilaterian karyotype and development.</title>
        <authorList>
            <person name="Wang S."/>
            <person name="Zhang J."/>
            <person name="Jiao W."/>
            <person name="Li J."/>
            <person name="Xun X."/>
            <person name="Sun Y."/>
            <person name="Guo X."/>
            <person name="Huan P."/>
            <person name="Dong B."/>
            <person name="Zhang L."/>
            <person name="Hu X."/>
            <person name="Sun X."/>
            <person name="Wang J."/>
            <person name="Zhao C."/>
            <person name="Wang Y."/>
            <person name="Wang D."/>
            <person name="Huang X."/>
            <person name="Wang R."/>
            <person name="Lv J."/>
            <person name="Li Y."/>
            <person name="Zhang Z."/>
            <person name="Liu B."/>
            <person name="Lu W."/>
            <person name="Hui Y."/>
            <person name="Liang J."/>
            <person name="Zhou Z."/>
            <person name="Hou R."/>
            <person name="Li X."/>
            <person name="Liu Y."/>
            <person name="Li H."/>
            <person name="Ning X."/>
            <person name="Lin Y."/>
            <person name="Zhao L."/>
            <person name="Xing Q."/>
            <person name="Dou J."/>
            <person name="Li Y."/>
            <person name="Mao J."/>
            <person name="Guo H."/>
            <person name="Dou H."/>
            <person name="Li T."/>
            <person name="Mu C."/>
            <person name="Jiang W."/>
            <person name="Fu Q."/>
            <person name="Fu X."/>
            <person name="Miao Y."/>
            <person name="Liu J."/>
            <person name="Yu Q."/>
            <person name="Li R."/>
            <person name="Liao H."/>
            <person name="Li X."/>
            <person name="Kong Y."/>
            <person name="Jiang Z."/>
            <person name="Chourrout D."/>
            <person name="Li R."/>
            <person name="Bao Z."/>
        </authorList>
    </citation>
    <scope>NUCLEOTIDE SEQUENCE [LARGE SCALE GENOMIC DNA]</scope>
    <source>
        <strain evidence="6 7">PY_sf001</strain>
    </source>
</reference>
<feature type="transmembrane region" description="Helical" evidence="5">
    <location>
        <begin position="110"/>
        <end position="132"/>
    </location>
</feature>
<dbReference type="Pfam" id="PF00822">
    <property type="entry name" value="PMP22_Claudin"/>
    <property type="match status" value="1"/>
</dbReference>
<feature type="transmembrane region" description="Helical" evidence="5">
    <location>
        <begin position="73"/>
        <end position="98"/>
    </location>
</feature>
<dbReference type="Proteomes" id="UP000242188">
    <property type="component" value="Unassembled WGS sequence"/>
</dbReference>
<dbReference type="InterPro" id="IPR050579">
    <property type="entry name" value="PMP-22/EMP/MP20-like"/>
</dbReference>
<evidence type="ECO:0000256" key="1">
    <source>
        <dbReference type="ARBA" id="ARBA00004141"/>
    </source>
</evidence>
<comment type="subcellular location">
    <subcellularLocation>
        <location evidence="1">Membrane</location>
        <topology evidence="1">Multi-pass membrane protein</topology>
    </subcellularLocation>
</comment>